<evidence type="ECO:0000313" key="2">
    <source>
        <dbReference type="Proteomes" id="UP000222205"/>
    </source>
</evidence>
<accession>A0A0K1LL14</accession>
<organism evidence="1 2">
    <name type="scientific">Rhodobacter phage RcSpartan</name>
    <dbReference type="NCBI Taxonomy" id="1662331"/>
    <lineage>
        <taxon>Viruses</taxon>
        <taxon>Duplodnaviria</taxon>
        <taxon>Heunggongvirae</taxon>
        <taxon>Uroviricota</taxon>
        <taxon>Caudoviricetes</taxon>
        <taxon>Titanvirus</taxon>
        <taxon>Titanvirus rcspartan</taxon>
    </lineage>
</organism>
<dbReference type="Proteomes" id="UP000222205">
    <property type="component" value="Segment"/>
</dbReference>
<reference evidence="1 2" key="1">
    <citation type="journal article" date="2016" name="Genome Announc.">
        <title>Complete Genome Sequences of Five Bacteriophages That Infect Rhodobacter capsulatus.</title>
        <authorList>
            <person name="Bollivar D.W."/>
            <person name="Bernardoni B."/>
            <person name="Bockman M.R."/>
            <person name="Miller B.M."/>
            <person name="Russell D.A."/>
            <person name="Delesalle V.A."/>
            <person name="Krukonis G.P."/>
            <person name="Hatfull G.F."/>
            <person name="Cross M.R."/>
            <person name="Szewczyk M.M."/>
            <person name="Eppurath A."/>
        </authorList>
    </citation>
    <scope>NUCLEOTIDE SEQUENCE [LARGE SCALE GENOMIC DNA]</scope>
</reference>
<keyword evidence="2" id="KW-1185">Reference proteome</keyword>
<gene>
    <name evidence="1" type="ORF">RCSPARTAN_4</name>
</gene>
<protein>
    <submittedName>
        <fullName evidence="1">Uncharacterized protein</fullName>
    </submittedName>
</protein>
<name>A0A0K1LL14_9CAUD</name>
<dbReference type="EMBL" id="KR935215">
    <property type="protein sequence ID" value="AKU43187.1"/>
    <property type="molecule type" value="Genomic_DNA"/>
</dbReference>
<proteinExistence type="predicted"/>
<sequence length="78" mass="8435">MTTISRLKSFAAFVGALVLAGVVLFFRGKAAARRELELERAKASANALEERAKTNAEVASDTDLLDRARRSGVVRKAD</sequence>
<dbReference type="OrthoDB" id="40684at10239"/>
<evidence type="ECO:0000313" key="1">
    <source>
        <dbReference type="EMBL" id="AKU43187.1"/>
    </source>
</evidence>